<protein>
    <submittedName>
        <fullName evidence="1">Uncharacterized protein</fullName>
    </submittedName>
</protein>
<evidence type="ECO:0000313" key="1">
    <source>
        <dbReference type="EnsemblPlants" id="AVESA.00010b.r2.1DG0121680.1.CDS"/>
    </source>
</evidence>
<keyword evidence="2" id="KW-1185">Reference proteome</keyword>
<dbReference type="EnsemblPlants" id="AVESA.00010b.r2.1DG0121680.1">
    <property type="protein sequence ID" value="AVESA.00010b.r2.1DG0121680.1.CDS"/>
    <property type="gene ID" value="AVESA.00010b.r2.1DG0121680"/>
</dbReference>
<reference evidence="1" key="1">
    <citation type="submission" date="2021-05" db="EMBL/GenBank/DDBJ databases">
        <authorList>
            <person name="Scholz U."/>
            <person name="Mascher M."/>
            <person name="Fiebig A."/>
        </authorList>
    </citation>
    <scope>NUCLEOTIDE SEQUENCE [LARGE SCALE GENOMIC DNA]</scope>
</reference>
<evidence type="ECO:0000313" key="2">
    <source>
        <dbReference type="Proteomes" id="UP001732700"/>
    </source>
</evidence>
<organism evidence="1 2">
    <name type="scientific">Avena sativa</name>
    <name type="common">Oat</name>
    <dbReference type="NCBI Taxonomy" id="4498"/>
    <lineage>
        <taxon>Eukaryota</taxon>
        <taxon>Viridiplantae</taxon>
        <taxon>Streptophyta</taxon>
        <taxon>Embryophyta</taxon>
        <taxon>Tracheophyta</taxon>
        <taxon>Spermatophyta</taxon>
        <taxon>Magnoliopsida</taxon>
        <taxon>Liliopsida</taxon>
        <taxon>Poales</taxon>
        <taxon>Poaceae</taxon>
        <taxon>BOP clade</taxon>
        <taxon>Pooideae</taxon>
        <taxon>Poodae</taxon>
        <taxon>Poeae</taxon>
        <taxon>Poeae Chloroplast Group 1 (Aveneae type)</taxon>
        <taxon>Aveninae</taxon>
        <taxon>Avena</taxon>
    </lineage>
</organism>
<accession>A0ACD5TT97</accession>
<sequence>MAIVGRPLKPAPASVAPSPRSSPTSSPSLSRALLVLRRLGPAIPGRPLKPTPAKASSLRFPTDPFALPVLIPCDSGRPWTRPRAPDLKTVANRVVANGDKCRAGLLELKSIYLTRLELSPCGYMMASWFLGVVVLAFVEAAQGSRDDRHNNFLEGNGLTHSRSYNFFIKESNHTRLCHEKTILTVNGQFPGPTIYARRGDVVVVNVYNQARTNITLHWHGVNQPRSPWWDGPEYIAQCPIQPGNNFTYKVIFSEEEGTLWWHAHTGMDRATVHGAIIIRPSHGKKYPYRRKPHKEIPIILGEWWKDDIRKVLADAVSTGGDFQPSDANTINGQPGDLFPCSSDDDTFTLPVKHGKIYMLHIINAALTNGLFFAIAGHPLTVVSSDASYTKPFTVDHIFIDAGQTMTVLLKARRRGHSRAGRYYMAARPLATNPQATLDNSTATAVLEYSIHAVRSQPEFPTLPAINDSSAAAAYTARLRSLASKEHPADVPRSVDEHMLVTLAVNEIACAPKEAPCKGPHGNHFAASLNNISFETPHGGDSILGAYYRSALRGVGKKMDLPDNPPSTFNFTADDLPPELALTARAMSVKVLAYGTAVEVVLQGTTILGGDSHPIHLHGFSFYVVGRGLGNFDRHQHPAAGAMYNLVDPPHQNTVSIPKNGWVAIRFRAVNPGVWFMHCHFERHMVWGMETVFIVKDGNTRGAKVMPPPPNMPSC</sequence>
<proteinExistence type="predicted"/>
<reference evidence="1" key="2">
    <citation type="submission" date="2025-09" db="UniProtKB">
        <authorList>
            <consortium name="EnsemblPlants"/>
        </authorList>
    </citation>
    <scope>IDENTIFICATION</scope>
</reference>
<name>A0ACD5TT97_AVESA</name>
<dbReference type="Proteomes" id="UP001732700">
    <property type="component" value="Chromosome 1D"/>
</dbReference>